<dbReference type="PROSITE" id="PS01087">
    <property type="entry name" value="RADICAL_ACTIVATING"/>
    <property type="match status" value="1"/>
</dbReference>
<evidence type="ECO:0000256" key="3">
    <source>
        <dbReference type="ARBA" id="ARBA00022485"/>
    </source>
</evidence>
<keyword evidence="3" id="KW-0004">4Fe-4S</keyword>
<name>A0A845QWI9_9CLOT</name>
<dbReference type="InterPro" id="IPR007197">
    <property type="entry name" value="rSAM"/>
</dbReference>
<sequence>MDICEMEKSSFIDYPNKISTVLFIKGCNFRCPYCHNSHILNSKESIDETYILTFLENRKKYIEAVTITGGEPTLYNELYTLISKIKNKNFYVKLDTNGTNPDMLNRLVQDNLIDYIAMDIKTSFSEYNKVTNSLVDINKIKKSIKVIKNSNIDYEFRTTVCKELISEYNILDIAKHLNGSQKYILQNFRDGDTILGGINKYHSYKLEKLQEIKCIIENSFDVCIIR</sequence>
<evidence type="ECO:0000256" key="2">
    <source>
        <dbReference type="ARBA" id="ARBA00009777"/>
    </source>
</evidence>
<organism evidence="10 11">
    <name type="scientific">Senegalia massiliensis</name>
    <dbReference type="NCBI Taxonomy" id="1720316"/>
    <lineage>
        <taxon>Bacteria</taxon>
        <taxon>Bacillati</taxon>
        <taxon>Bacillota</taxon>
        <taxon>Clostridia</taxon>
        <taxon>Eubacteriales</taxon>
        <taxon>Clostridiaceae</taxon>
        <taxon>Senegalia</taxon>
    </lineage>
</organism>
<dbReference type="RefSeq" id="WP_160196039.1">
    <property type="nucleotide sequence ID" value="NZ_QXXA01000003.1"/>
</dbReference>
<keyword evidence="5" id="KW-0479">Metal-binding</keyword>
<dbReference type="AlphaFoldDB" id="A0A845QWI9"/>
<feature type="domain" description="Radical SAM core" evidence="9">
    <location>
        <begin position="13"/>
        <end position="221"/>
    </location>
</feature>
<evidence type="ECO:0000256" key="4">
    <source>
        <dbReference type="ARBA" id="ARBA00022691"/>
    </source>
</evidence>
<dbReference type="Gene3D" id="3.20.20.70">
    <property type="entry name" value="Aldolase class I"/>
    <property type="match status" value="1"/>
</dbReference>
<dbReference type="GO" id="GO:0051539">
    <property type="term" value="F:4 iron, 4 sulfur cluster binding"/>
    <property type="evidence" value="ECO:0007669"/>
    <property type="project" value="UniProtKB-KW"/>
</dbReference>
<reference evidence="10 11" key="1">
    <citation type="submission" date="2018-08" db="EMBL/GenBank/DDBJ databases">
        <title>Murine metabolic-syndrome-specific gut microbial biobank.</title>
        <authorList>
            <person name="Liu C."/>
        </authorList>
    </citation>
    <scope>NUCLEOTIDE SEQUENCE [LARGE SCALE GENOMIC DNA]</scope>
    <source>
        <strain evidence="10 11">583</strain>
    </source>
</reference>
<evidence type="ECO:0000256" key="6">
    <source>
        <dbReference type="ARBA" id="ARBA00023002"/>
    </source>
</evidence>
<dbReference type="InterPro" id="IPR001989">
    <property type="entry name" value="Radical_activat_CS"/>
</dbReference>
<accession>A0A845QWI9</accession>
<dbReference type="CDD" id="cd01335">
    <property type="entry name" value="Radical_SAM"/>
    <property type="match status" value="1"/>
</dbReference>
<dbReference type="InterPro" id="IPR050377">
    <property type="entry name" value="Radical_SAM_PqqE_MftC-like"/>
</dbReference>
<comment type="similarity">
    <text evidence="2">Belongs to the organic radical-activating enzymes family.</text>
</comment>
<dbReference type="SFLD" id="SFLDS00029">
    <property type="entry name" value="Radical_SAM"/>
    <property type="match status" value="1"/>
</dbReference>
<dbReference type="PANTHER" id="PTHR11228">
    <property type="entry name" value="RADICAL SAM DOMAIN PROTEIN"/>
    <property type="match status" value="1"/>
</dbReference>
<dbReference type="SFLD" id="SFLDG01067">
    <property type="entry name" value="SPASM/twitch_domain_containing"/>
    <property type="match status" value="1"/>
</dbReference>
<evidence type="ECO:0000313" key="11">
    <source>
        <dbReference type="Proteomes" id="UP000467132"/>
    </source>
</evidence>
<dbReference type="PROSITE" id="PS51918">
    <property type="entry name" value="RADICAL_SAM"/>
    <property type="match status" value="1"/>
</dbReference>
<keyword evidence="7" id="KW-0408">Iron</keyword>
<dbReference type="InterPro" id="IPR058240">
    <property type="entry name" value="rSAM_sf"/>
</dbReference>
<dbReference type="SUPFAM" id="SSF102114">
    <property type="entry name" value="Radical SAM enzymes"/>
    <property type="match status" value="1"/>
</dbReference>
<comment type="caution">
    <text evidence="10">The sequence shown here is derived from an EMBL/GenBank/DDBJ whole genome shotgun (WGS) entry which is preliminary data.</text>
</comment>
<evidence type="ECO:0000256" key="1">
    <source>
        <dbReference type="ARBA" id="ARBA00001966"/>
    </source>
</evidence>
<proteinExistence type="inferred from homology"/>
<dbReference type="GO" id="GO:0016491">
    <property type="term" value="F:oxidoreductase activity"/>
    <property type="evidence" value="ECO:0007669"/>
    <property type="project" value="UniProtKB-KW"/>
</dbReference>
<evidence type="ECO:0000259" key="9">
    <source>
        <dbReference type="PROSITE" id="PS51918"/>
    </source>
</evidence>
<dbReference type="Proteomes" id="UP000467132">
    <property type="component" value="Unassembled WGS sequence"/>
</dbReference>
<dbReference type="InterPro" id="IPR012840">
    <property type="entry name" value="NrdG2"/>
</dbReference>
<dbReference type="InterPro" id="IPR013785">
    <property type="entry name" value="Aldolase_TIM"/>
</dbReference>
<keyword evidence="6" id="KW-0560">Oxidoreductase</keyword>
<keyword evidence="11" id="KW-1185">Reference proteome</keyword>
<dbReference type="GO" id="GO:0046872">
    <property type="term" value="F:metal ion binding"/>
    <property type="evidence" value="ECO:0007669"/>
    <property type="project" value="UniProtKB-KW"/>
</dbReference>
<dbReference type="OrthoDB" id="9782387at2"/>
<dbReference type="SFLD" id="SFLDG01094">
    <property type="entry name" value="Uncharacterised_Radical_SAM_Su"/>
    <property type="match status" value="1"/>
</dbReference>
<protein>
    <submittedName>
        <fullName evidence="10">Anaerobic ribonucleoside-triphosphate reductase activating protein</fullName>
    </submittedName>
</protein>
<dbReference type="Pfam" id="PF04055">
    <property type="entry name" value="Radical_SAM"/>
    <property type="match status" value="1"/>
</dbReference>
<dbReference type="PANTHER" id="PTHR11228:SF27">
    <property type="entry name" value="GLYCYL-RADICAL ENZYME ACTIVATING ENZYME MJ1227-RELATED"/>
    <property type="match status" value="1"/>
</dbReference>
<dbReference type="NCBIfam" id="TIGR02495">
    <property type="entry name" value="NrdG2"/>
    <property type="match status" value="1"/>
</dbReference>
<evidence type="ECO:0000313" key="10">
    <source>
        <dbReference type="EMBL" id="NBI05528.1"/>
    </source>
</evidence>
<dbReference type="EMBL" id="QXXA01000003">
    <property type="protein sequence ID" value="NBI05528.1"/>
    <property type="molecule type" value="Genomic_DNA"/>
</dbReference>
<keyword evidence="8" id="KW-0411">Iron-sulfur</keyword>
<evidence type="ECO:0000256" key="5">
    <source>
        <dbReference type="ARBA" id="ARBA00022723"/>
    </source>
</evidence>
<gene>
    <name evidence="10" type="ORF">D3Z33_01515</name>
</gene>
<keyword evidence="4" id="KW-0949">S-adenosyl-L-methionine</keyword>
<comment type="cofactor">
    <cofactor evidence="1">
        <name>[4Fe-4S] cluster</name>
        <dbReference type="ChEBI" id="CHEBI:49883"/>
    </cofactor>
</comment>
<evidence type="ECO:0000256" key="7">
    <source>
        <dbReference type="ARBA" id="ARBA00023004"/>
    </source>
</evidence>
<evidence type="ECO:0000256" key="8">
    <source>
        <dbReference type="ARBA" id="ARBA00023014"/>
    </source>
</evidence>